<keyword evidence="3" id="KW-1185">Reference proteome</keyword>
<name>A0ABS5QA62_9PROT</name>
<dbReference type="EMBL" id="JAHCDA010000001">
    <property type="protein sequence ID" value="MBS7810377.1"/>
    <property type="molecule type" value="Genomic_DNA"/>
</dbReference>
<dbReference type="Proteomes" id="UP000766336">
    <property type="component" value="Unassembled WGS sequence"/>
</dbReference>
<keyword evidence="1" id="KW-0732">Signal</keyword>
<protein>
    <submittedName>
        <fullName evidence="2">Uncharacterized protein</fullName>
    </submittedName>
</protein>
<proteinExistence type="predicted"/>
<organism evidence="2 3">
    <name type="scientific">Roseococcus pinisoli</name>
    <dbReference type="NCBI Taxonomy" id="2835040"/>
    <lineage>
        <taxon>Bacteria</taxon>
        <taxon>Pseudomonadati</taxon>
        <taxon>Pseudomonadota</taxon>
        <taxon>Alphaproteobacteria</taxon>
        <taxon>Acetobacterales</taxon>
        <taxon>Roseomonadaceae</taxon>
        <taxon>Roseococcus</taxon>
    </lineage>
</organism>
<reference evidence="2 3" key="1">
    <citation type="submission" date="2021-05" db="EMBL/GenBank/DDBJ databases">
        <title>Roseococcus sp. XZZS9, whole genome shotgun sequencing project.</title>
        <authorList>
            <person name="Zhao G."/>
            <person name="Shen L."/>
        </authorList>
    </citation>
    <scope>NUCLEOTIDE SEQUENCE [LARGE SCALE GENOMIC DNA]</scope>
    <source>
        <strain evidence="2 3">XZZS9</strain>
    </source>
</reference>
<dbReference type="InterPro" id="IPR006311">
    <property type="entry name" value="TAT_signal"/>
</dbReference>
<dbReference type="RefSeq" id="WP_213668998.1">
    <property type="nucleotide sequence ID" value="NZ_JAHCDA010000001.1"/>
</dbReference>
<comment type="caution">
    <text evidence="2">The sequence shown here is derived from an EMBL/GenBank/DDBJ whole genome shotgun (WGS) entry which is preliminary data.</text>
</comment>
<feature type="signal peptide" evidence="1">
    <location>
        <begin position="1"/>
        <end position="21"/>
    </location>
</feature>
<dbReference type="PROSITE" id="PS51318">
    <property type="entry name" value="TAT"/>
    <property type="match status" value="1"/>
</dbReference>
<sequence length="214" mass="22474">MPGRRRLLLAGAALAPGLAAAAQARDPRGLWFDPTQLPSYSGRLARWISNPAGEVDRGLLREGTQFVFPPAEAEGLMATIEAGGSIAVWGIRARTAPVITMLAWARTASDPASFVERPAWFANSRTGTAPITLAGRVLAPLLTPQGEGMGVILAEGEAIQLTVEQHKAFGGRLAPGEEVAAEGLGTRRGELVAIEARRLGKDVNSLEGLPEPTP</sequence>
<gene>
    <name evidence="2" type="ORF">KHU32_05465</name>
</gene>
<evidence type="ECO:0000313" key="3">
    <source>
        <dbReference type="Proteomes" id="UP000766336"/>
    </source>
</evidence>
<evidence type="ECO:0000256" key="1">
    <source>
        <dbReference type="SAM" id="SignalP"/>
    </source>
</evidence>
<accession>A0ABS5QA62</accession>
<feature type="chain" id="PRO_5045403340" evidence="1">
    <location>
        <begin position="22"/>
        <end position="214"/>
    </location>
</feature>
<evidence type="ECO:0000313" key="2">
    <source>
        <dbReference type="EMBL" id="MBS7810377.1"/>
    </source>
</evidence>